<feature type="domain" description="DUF3719" evidence="3">
    <location>
        <begin position="116"/>
        <end position="169"/>
    </location>
</feature>
<dbReference type="InterPro" id="IPR022194">
    <property type="entry name" value="DUF3719"/>
</dbReference>
<evidence type="ECO:0000259" key="3">
    <source>
        <dbReference type="Pfam" id="PF12516"/>
    </source>
</evidence>
<reference evidence="4" key="1">
    <citation type="submission" date="2025-08" db="UniProtKB">
        <authorList>
            <consortium name="Ensembl"/>
        </authorList>
    </citation>
    <scope>IDENTIFICATION</scope>
</reference>
<feature type="compositionally biased region" description="Polar residues" evidence="2">
    <location>
        <begin position="415"/>
        <end position="424"/>
    </location>
</feature>
<feature type="region of interest" description="Disordered" evidence="2">
    <location>
        <begin position="356"/>
        <end position="380"/>
    </location>
</feature>
<dbReference type="Pfam" id="PF12516">
    <property type="entry name" value="DUF3719"/>
    <property type="match status" value="1"/>
</dbReference>
<dbReference type="PANTHER" id="PTHR31997:SF0">
    <property type="entry name" value="PRIMARY CILIUM ASSEMBLY PROTEIN FAM149B1"/>
    <property type="match status" value="1"/>
</dbReference>
<keyword evidence="5" id="KW-1185">Reference proteome</keyword>
<dbReference type="InterPro" id="IPR039630">
    <property type="entry name" value="FAM149"/>
</dbReference>
<accession>A0A8C8VGR8</accession>
<evidence type="ECO:0000313" key="5">
    <source>
        <dbReference type="Proteomes" id="UP000694393"/>
    </source>
</evidence>
<dbReference type="AlphaFoldDB" id="A0A8C8VGR8"/>
<sequence length="616" mass="69100">MISRYTRKPVPPNALEIQGLTKNALEHHPLPEPLDDIHPAIPATESYEEFLSETEILKESNYPDITPGDNGSSWSASQSYTGTSTEESSVFSWGYDEFDKAATRRVQQMFRHIDELLYEQKESVHVEGLQEECQQWTASFPHLRILGKQVVVPTDEGFGWYSSSPSSSLGSVDVSPVQERDSSEFSILGKKVPLCVTPNHKDNDFSKPPTLCSVESEEGEDGVIVSEGIMEEYLAFDRRDVEEEFHERKIRLSSDRQKLGFPPISPCYCMKDAVLTYVFDDVWSEVLGYMEELICRHWEGAISDDEKNVITVETMRMDPGSPFLQFEPLPLMLPQVPQAKVPSITSNLCPQPRCGCKTKKRRKSPPINVSQGPSGGSQRNLDGLMVIQGIHLQQRNLPLIDKILDLDDKPLLRPGSSSILSTRTRPNRTLELSTSSLSYSAHSARRRNPPPRTLHPINPSHSLSGTPRSMDEIIRGTRLPMAHDQLLSPSLMPLSRKNLLPPIHTADMVEQLSAVGSQRQMKARGNSSRAQSAMADEINHQQPQERLFLPDYFSRPNTTHAFWPDPQYRRSCTVIDYANQPQTSRGSAGTGLQLPGSVRTHSRGGSVTRSRQDYNV</sequence>
<comment type="similarity">
    <text evidence="1">Belongs to the FAM149 family.</text>
</comment>
<evidence type="ECO:0000256" key="2">
    <source>
        <dbReference type="SAM" id="MobiDB-lite"/>
    </source>
</evidence>
<dbReference type="GO" id="GO:0060271">
    <property type="term" value="P:cilium assembly"/>
    <property type="evidence" value="ECO:0007669"/>
    <property type="project" value="TreeGrafter"/>
</dbReference>
<feature type="region of interest" description="Disordered" evidence="2">
    <location>
        <begin position="579"/>
        <end position="616"/>
    </location>
</feature>
<dbReference type="Ensembl" id="ENSPCET00000006653.1">
    <property type="protein sequence ID" value="ENSPCEP00000006415.1"/>
    <property type="gene ID" value="ENSPCEG00000005198.1"/>
</dbReference>
<dbReference type="PANTHER" id="PTHR31997">
    <property type="entry name" value="AGAP003710-PA"/>
    <property type="match status" value="1"/>
</dbReference>
<feature type="compositionally biased region" description="Polar residues" evidence="2">
    <location>
        <begin position="603"/>
        <end position="616"/>
    </location>
</feature>
<feature type="compositionally biased region" description="Low complexity" evidence="2">
    <location>
        <begin position="429"/>
        <end position="442"/>
    </location>
</feature>
<feature type="region of interest" description="Disordered" evidence="2">
    <location>
        <begin position="60"/>
        <end position="80"/>
    </location>
</feature>
<evidence type="ECO:0000256" key="1">
    <source>
        <dbReference type="ARBA" id="ARBA00008309"/>
    </source>
</evidence>
<dbReference type="Proteomes" id="UP000694393">
    <property type="component" value="Unplaced"/>
</dbReference>
<feature type="compositionally biased region" description="Polar residues" evidence="2">
    <location>
        <begin position="69"/>
        <end position="80"/>
    </location>
</feature>
<evidence type="ECO:0000313" key="4">
    <source>
        <dbReference type="Ensembl" id="ENSPCEP00000006415.1"/>
    </source>
</evidence>
<proteinExistence type="inferred from homology"/>
<reference evidence="4" key="2">
    <citation type="submission" date="2025-09" db="UniProtKB">
        <authorList>
            <consortium name="Ensembl"/>
        </authorList>
    </citation>
    <scope>IDENTIFICATION</scope>
</reference>
<organism evidence="4 5">
    <name type="scientific">Pelusios castaneus</name>
    <name type="common">West African mud turtle</name>
    <dbReference type="NCBI Taxonomy" id="367368"/>
    <lineage>
        <taxon>Eukaryota</taxon>
        <taxon>Metazoa</taxon>
        <taxon>Chordata</taxon>
        <taxon>Craniata</taxon>
        <taxon>Vertebrata</taxon>
        <taxon>Euteleostomi</taxon>
        <taxon>Archelosauria</taxon>
        <taxon>Testudinata</taxon>
        <taxon>Testudines</taxon>
        <taxon>Pleurodira</taxon>
        <taxon>Pelomedusidae</taxon>
        <taxon>Pelusios</taxon>
    </lineage>
</organism>
<dbReference type="GO" id="GO:0061512">
    <property type="term" value="P:protein localization to cilium"/>
    <property type="evidence" value="ECO:0007669"/>
    <property type="project" value="TreeGrafter"/>
</dbReference>
<name>A0A8C8VGR8_9SAUR</name>
<feature type="compositionally biased region" description="Polar residues" evidence="2">
    <location>
        <begin position="367"/>
        <end position="380"/>
    </location>
</feature>
<feature type="region of interest" description="Disordered" evidence="2">
    <location>
        <begin position="411"/>
        <end position="468"/>
    </location>
</feature>
<protein>
    <submittedName>
        <fullName evidence="4">Family with sequence similarity 149 member B1</fullName>
    </submittedName>
</protein>